<reference evidence="7 8" key="1">
    <citation type="submission" date="2019-06" db="EMBL/GenBank/DDBJ databases">
        <title>Sequencing the genomes of 1000 actinobacteria strains.</title>
        <authorList>
            <person name="Klenk H.-P."/>
        </authorList>
    </citation>
    <scope>NUCLEOTIDE SEQUENCE [LARGE SCALE GENOMIC DNA]</scope>
    <source>
        <strain evidence="7 8">DSM 17305</strain>
    </source>
</reference>
<dbReference type="Pfam" id="PF00126">
    <property type="entry name" value="HTH_1"/>
    <property type="match status" value="1"/>
</dbReference>
<comment type="caution">
    <text evidence="7">The sequence shown here is derived from an EMBL/GenBank/DDBJ whole genome shotgun (WGS) entry which is preliminary data.</text>
</comment>
<feature type="region of interest" description="Disordered" evidence="5">
    <location>
        <begin position="170"/>
        <end position="235"/>
    </location>
</feature>
<feature type="domain" description="HTH lysR-type" evidence="6">
    <location>
        <begin position="1"/>
        <end position="58"/>
    </location>
</feature>
<dbReference type="EMBL" id="VFMM01000001">
    <property type="protein sequence ID" value="TQJ17916.1"/>
    <property type="molecule type" value="Genomic_DNA"/>
</dbReference>
<evidence type="ECO:0000313" key="7">
    <source>
        <dbReference type="EMBL" id="TQJ17916.1"/>
    </source>
</evidence>
<dbReference type="SUPFAM" id="SSF46785">
    <property type="entry name" value="Winged helix' DNA-binding domain"/>
    <property type="match status" value="1"/>
</dbReference>
<keyword evidence="3" id="KW-0238">DNA-binding</keyword>
<gene>
    <name evidence="7" type="ORF">FB475_2046</name>
</gene>
<dbReference type="PANTHER" id="PTHR30126">
    <property type="entry name" value="HTH-TYPE TRANSCRIPTIONAL REGULATOR"/>
    <property type="match status" value="1"/>
</dbReference>
<dbReference type="PANTHER" id="PTHR30126:SF81">
    <property type="entry name" value="HTH-TYPE TRANSCRIPTIONAL REGULATOR ILVY"/>
    <property type="match status" value="1"/>
</dbReference>
<organism evidence="7 8">
    <name type="scientific">Kribbella jejuensis</name>
    <dbReference type="NCBI Taxonomy" id="236068"/>
    <lineage>
        <taxon>Bacteria</taxon>
        <taxon>Bacillati</taxon>
        <taxon>Actinomycetota</taxon>
        <taxon>Actinomycetes</taxon>
        <taxon>Propionibacteriales</taxon>
        <taxon>Kribbellaceae</taxon>
        <taxon>Kribbella</taxon>
    </lineage>
</organism>
<dbReference type="Gene3D" id="1.10.10.10">
    <property type="entry name" value="Winged helix-like DNA-binding domain superfamily/Winged helix DNA-binding domain"/>
    <property type="match status" value="1"/>
</dbReference>
<evidence type="ECO:0000313" key="8">
    <source>
        <dbReference type="Proteomes" id="UP000316298"/>
    </source>
</evidence>
<dbReference type="InterPro" id="IPR036390">
    <property type="entry name" value="WH_DNA-bd_sf"/>
</dbReference>
<keyword evidence="4" id="KW-0804">Transcription</keyword>
<evidence type="ECO:0000256" key="5">
    <source>
        <dbReference type="SAM" id="MobiDB-lite"/>
    </source>
</evidence>
<evidence type="ECO:0000259" key="6">
    <source>
        <dbReference type="PROSITE" id="PS50931"/>
    </source>
</evidence>
<dbReference type="InterPro" id="IPR005119">
    <property type="entry name" value="LysR_subst-bd"/>
</dbReference>
<comment type="similarity">
    <text evidence="1">Belongs to the LysR transcriptional regulatory family.</text>
</comment>
<accession>A0A542ERW9</accession>
<dbReference type="InterPro" id="IPR000847">
    <property type="entry name" value="LysR_HTH_N"/>
</dbReference>
<dbReference type="SUPFAM" id="SSF53850">
    <property type="entry name" value="Periplasmic binding protein-like II"/>
    <property type="match status" value="2"/>
</dbReference>
<dbReference type="Pfam" id="PF03466">
    <property type="entry name" value="LysR_substrate"/>
    <property type="match status" value="2"/>
</dbReference>
<dbReference type="PROSITE" id="PS50931">
    <property type="entry name" value="HTH_LYSR"/>
    <property type="match status" value="1"/>
</dbReference>
<evidence type="ECO:0000256" key="1">
    <source>
        <dbReference type="ARBA" id="ARBA00009437"/>
    </source>
</evidence>
<keyword evidence="8" id="KW-1185">Reference proteome</keyword>
<dbReference type="Gene3D" id="3.40.190.10">
    <property type="entry name" value="Periplasmic binding protein-like II"/>
    <property type="match status" value="2"/>
</dbReference>
<name>A0A542ERW9_9ACTN</name>
<evidence type="ECO:0000256" key="2">
    <source>
        <dbReference type="ARBA" id="ARBA00023015"/>
    </source>
</evidence>
<dbReference type="AlphaFoldDB" id="A0A542ERW9"/>
<feature type="compositionally biased region" description="Basic and acidic residues" evidence="5">
    <location>
        <begin position="225"/>
        <end position="235"/>
    </location>
</feature>
<protein>
    <submittedName>
        <fullName evidence="7">LysR family positive regulator for ilvC</fullName>
    </submittedName>
</protein>
<dbReference type="GO" id="GO:0000976">
    <property type="term" value="F:transcription cis-regulatory region binding"/>
    <property type="evidence" value="ECO:0007669"/>
    <property type="project" value="TreeGrafter"/>
</dbReference>
<dbReference type="GO" id="GO:0003700">
    <property type="term" value="F:DNA-binding transcription factor activity"/>
    <property type="evidence" value="ECO:0007669"/>
    <property type="project" value="InterPro"/>
</dbReference>
<dbReference type="Proteomes" id="UP000316298">
    <property type="component" value="Unassembled WGS sequence"/>
</dbReference>
<dbReference type="InterPro" id="IPR036388">
    <property type="entry name" value="WH-like_DNA-bd_sf"/>
</dbReference>
<evidence type="ECO:0000256" key="3">
    <source>
        <dbReference type="ARBA" id="ARBA00023125"/>
    </source>
</evidence>
<evidence type="ECO:0000256" key="4">
    <source>
        <dbReference type="ARBA" id="ARBA00023163"/>
    </source>
</evidence>
<sequence>MEQRELELFLHLGRSLNYGRTSLECHVSAATLTRTIQRLEARVGARLLDRGPRGVVLTAEGRRFTAYAERALELWAGYRAGSAEDLTGELRIFATVTACQTLLPELLRPLREQHPQLRLDIRTGDAAAALARLDEGEVDAAVAGIPKRLPQSLVARTVAVTDLVLVRAAERPLNGPPSTPGGRPSDSPPGTPAGRPSDSPDSTPAGHPSDGSRDAPGGRSSGGLRDPDQLSGDSRDALIEGPYVVPARGLVRESAFRWFRRMGVKPTIAAEPDGHEALLALVALGCGVGVVPRLVLDSSAVRDQLEELPADLEPLTIGLCARRADLHRPLVAALWALRP</sequence>
<keyword evidence="2" id="KW-0805">Transcription regulation</keyword>
<proteinExistence type="inferred from homology"/>